<dbReference type="RefSeq" id="WP_210884624.1">
    <property type="nucleotide sequence ID" value="NZ_JAGPYQ010000001.1"/>
</dbReference>
<keyword evidence="1" id="KW-1133">Transmembrane helix</keyword>
<dbReference type="Proteomes" id="UP000677413">
    <property type="component" value="Unassembled WGS sequence"/>
</dbReference>
<gene>
    <name evidence="2" type="ORF">J8N05_19865</name>
</gene>
<sequence>MPVPDPTVVSLLRVLDAHRGPGLPPLPLADLCRLLGLDGLAFLPVPIGGTGHLVQSFGGRTAALEDLRLTREQGPGPDAARHGAAVLVPDLAALDPARWPGLPAPALDLGVHAMFAFPLGIGLITAGVLTGHRTTPGPMSHGRLTTTLIWAGHLTQHLITQAAGPAAPDRLPDANQLHFAEVYQATCASASRGR</sequence>
<evidence type="ECO:0008006" key="4">
    <source>
        <dbReference type="Google" id="ProtNLM"/>
    </source>
</evidence>
<dbReference type="InterPro" id="IPR029016">
    <property type="entry name" value="GAF-like_dom_sf"/>
</dbReference>
<comment type="caution">
    <text evidence="2">The sequence shown here is derived from an EMBL/GenBank/DDBJ whole genome shotgun (WGS) entry which is preliminary data.</text>
</comment>
<evidence type="ECO:0000313" key="2">
    <source>
        <dbReference type="EMBL" id="MBQ0850441.1"/>
    </source>
</evidence>
<feature type="transmembrane region" description="Helical" evidence="1">
    <location>
        <begin position="109"/>
        <end position="129"/>
    </location>
</feature>
<dbReference type="AlphaFoldDB" id="A0A940XUK0"/>
<evidence type="ECO:0000256" key="1">
    <source>
        <dbReference type="SAM" id="Phobius"/>
    </source>
</evidence>
<proteinExistence type="predicted"/>
<organism evidence="2 3">
    <name type="scientific">Streptomyces liliiviolaceus</name>
    <dbReference type="NCBI Taxonomy" id="2823109"/>
    <lineage>
        <taxon>Bacteria</taxon>
        <taxon>Bacillati</taxon>
        <taxon>Actinomycetota</taxon>
        <taxon>Actinomycetes</taxon>
        <taxon>Kitasatosporales</taxon>
        <taxon>Streptomycetaceae</taxon>
        <taxon>Streptomyces</taxon>
    </lineage>
</organism>
<keyword evidence="1" id="KW-0812">Transmembrane</keyword>
<dbReference type="Gene3D" id="3.30.450.40">
    <property type="match status" value="1"/>
</dbReference>
<reference evidence="2 3" key="1">
    <citation type="submission" date="2021-04" db="EMBL/GenBank/DDBJ databases">
        <authorList>
            <person name="Tang X."/>
            <person name="Zhou X."/>
            <person name="Chen X."/>
            <person name="Cernava T."/>
            <person name="Zhang C."/>
        </authorList>
    </citation>
    <scope>NUCLEOTIDE SEQUENCE [LARGE SCALE GENOMIC DNA]</scope>
    <source>
        <strain evidence="2 3">BH-SS-21</strain>
    </source>
</reference>
<evidence type="ECO:0000313" key="3">
    <source>
        <dbReference type="Proteomes" id="UP000677413"/>
    </source>
</evidence>
<name>A0A940XUK0_9ACTN</name>
<keyword evidence="3" id="KW-1185">Reference proteome</keyword>
<dbReference type="SUPFAM" id="SSF55781">
    <property type="entry name" value="GAF domain-like"/>
    <property type="match status" value="1"/>
</dbReference>
<protein>
    <recommendedName>
        <fullName evidence="4">GAF domain-containing protein</fullName>
    </recommendedName>
</protein>
<accession>A0A940XUK0</accession>
<keyword evidence="1" id="KW-0472">Membrane</keyword>
<dbReference type="EMBL" id="JAGPYQ010000001">
    <property type="protein sequence ID" value="MBQ0850441.1"/>
    <property type="molecule type" value="Genomic_DNA"/>
</dbReference>